<dbReference type="Proteomes" id="UP001164250">
    <property type="component" value="Chromosome 4"/>
</dbReference>
<comment type="caution">
    <text evidence="1">The sequence shown here is derived from an EMBL/GenBank/DDBJ whole genome shotgun (WGS) entry which is preliminary data.</text>
</comment>
<name>A0ACC1BLP4_9ROSI</name>
<dbReference type="EMBL" id="CM047900">
    <property type="protein sequence ID" value="KAJ0099751.1"/>
    <property type="molecule type" value="Genomic_DNA"/>
</dbReference>
<evidence type="ECO:0000313" key="1">
    <source>
        <dbReference type="EMBL" id="KAJ0099751.1"/>
    </source>
</evidence>
<protein>
    <submittedName>
        <fullName evidence="1">Uncharacterized protein</fullName>
    </submittedName>
</protein>
<accession>A0ACC1BLP4</accession>
<reference evidence="2" key="1">
    <citation type="journal article" date="2023" name="G3 (Bethesda)">
        <title>Genome assembly and association tests identify interacting loci associated with vigor, precocity, and sex in interspecific pistachio rootstocks.</title>
        <authorList>
            <person name="Palmer W."/>
            <person name="Jacygrad E."/>
            <person name="Sagayaradj S."/>
            <person name="Cavanaugh K."/>
            <person name="Han R."/>
            <person name="Bertier L."/>
            <person name="Beede B."/>
            <person name="Kafkas S."/>
            <person name="Golino D."/>
            <person name="Preece J."/>
            <person name="Michelmore R."/>
        </authorList>
    </citation>
    <scope>NUCLEOTIDE SEQUENCE [LARGE SCALE GENOMIC DNA]</scope>
</reference>
<gene>
    <name evidence="1" type="ORF">Patl1_21728</name>
</gene>
<keyword evidence="2" id="KW-1185">Reference proteome</keyword>
<evidence type="ECO:0000313" key="2">
    <source>
        <dbReference type="Proteomes" id="UP001164250"/>
    </source>
</evidence>
<sequence>MNDVVWDLEFASQLQETSDKDDKIDEAYHIQPHRYEDETPLRCIRLLNRQWTIDRGASEQLRIEDLNGRGNWSRGRLSSLFLVQGTAAQQMWSSLGRWVVVGGHWRCVSEMALAILQMDGFGVSI</sequence>
<organism evidence="1 2">
    <name type="scientific">Pistacia atlantica</name>
    <dbReference type="NCBI Taxonomy" id="434234"/>
    <lineage>
        <taxon>Eukaryota</taxon>
        <taxon>Viridiplantae</taxon>
        <taxon>Streptophyta</taxon>
        <taxon>Embryophyta</taxon>
        <taxon>Tracheophyta</taxon>
        <taxon>Spermatophyta</taxon>
        <taxon>Magnoliopsida</taxon>
        <taxon>eudicotyledons</taxon>
        <taxon>Gunneridae</taxon>
        <taxon>Pentapetalae</taxon>
        <taxon>rosids</taxon>
        <taxon>malvids</taxon>
        <taxon>Sapindales</taxon>
        <taxon>Anacardiaceae</taxon>
        <taxon>Pistacia</taxon>
    </lineage>
</organism>
<proteinExistence type="predicted"/>